<keyword evidence="5" id="KW-1185">Reference proteome</keyword>
<evidence type="ECO:0000256" key="2">
    <source>
        <dbReference type="ARBA" id="ARBA00022448"/>
    </source>
</evidence>
<dbReference type="InterPro" id="IPR027417">
    <property type="entry name" value="P-loop_NTPase"/>
</dbReference>
<sequence>MLVFKTPAREYRRALAYGCRRYHQAPLIRIPKDSAVYAFGAANKRSEPLFETKDLDWTVHEQDSWGIVGRGKSNVFQTLLGHTRIHPVPEGGLYPSLKDQDPFTRIKFVPFRHSNAVSSGESGGFYDYTAKYGALREGDDKTLESSLREAVATSSLPTAEQSRILDSLELTPLLQVPLIGLSNGQMRRARIAKALFKNPTILLLDEPLTAHRPVQATENKIPCIEGDRFWAGKRQDFFEQLAPKLADGLRNRNMHSTFIPPIQRGRTVAHLRNVSVKYGPRQVLDDIDWEIKQGDRWHLQGSNAHLKIPSVELSPEKKPHEQRNWRLEHRKRTATPHLQSLIGVLSPELFDAFPRRYPGMSVWDAIQTGFSGTFISSNKPVGDVYVDTWEEGADSVKAWRIKRCWEVLEHLGPQTWGNSNAAIRETGVSTDARSFAARSFTSLTQGEQRMVLLMRALVGRPPLVILDEVWSGMDERMIKAVKAYFDSGHGVGNDQAVILVTHWDSEVPWTQEQGLRKFRLEHGRGHVVA</sequence>
<dbReference type="KEGG" id="cci:CC1G_04547"/>
<dbReference type="InterPro" id="IPR003439">
    <property type="entry name" value="ABC_transporter-like_ATP-bd"/>
</dbReference>
<evidence type="ECO:0000256" key="1">
    <source>
        <dbReference type="ARBA" id="ARBA00005417"/>
    </source>
</evidence>
<protein>
    <recommendedName>
        <fullName evidence="3">ABC transporter domain-containing protein</fullName>
    </recommendedName>
</protein>
<evidence type="ECO:0000313" key="5">
    <source>
        <dbReference type="Proteomes" id="UP000001861"/>
    </source>
</evidence>
<name>A8N5G9_COPC7</name>
<evidence type="ECO:0000259" key="3">
    <source>
        <dbReference type="Pfam" id="PF00005"/>
    </source>
</evidence>
<dbReference type="InParanoid" id="A8N5G9"/>
<dbReference type="EMBL" id="AACS02000003">
    <property type="protein sequence ID" value="EAU91779.2"/>
    <property type="molecule type" value="Genomic_DNA"/>
</dbReference>
<proteinExistence type="inferred from homology"/>
<dbReference type="Proteomes" id="UP000001861">
    <property type="component" value="Unassembled WGS sequence"/>
</dbReference>
<dbReference type="GO" id="GO:0016887">
    <property type="term" value="F:ATP hydrolysis activity"/>
    <property type="evidence" value="ECO:0007669"/>
    <property type="project" value="InterPro"/>
</dbReference>
<organism evidence="4 5">
    <name type="scientific">Coprinopsis cinerea (strain Okayama-7 / 130 / ATCC MYA-4618 / FGSC 9003)</name>
    <name type="common">Inky cap fungus</name>
    <name type="synonym">Hormographiella aspergillata</name>
    <dbReference type="NCBI Taxonomy" id="240176"/>
    <lineage>
        <taxon>Eukaryota</taxon>
        <taxon>Fungi</taxon>
        <taxon>Dikarya</taxon>
        <taxon>Basidiomycota</taxon>
        <taxon>Agaricomycotina</taxon>
        <taxon>Agaricomycetes</taxon>
        <taxon>Agaricomycetidae</taxon>
        <taxon>Agaricales</taxon>
        <taxon>Agaricineae</taxon>
        <taxon>Psathyrellaceae</taxon>
        <taxon>Coprinopsis</taxon>
    </lineage>
</organism>
<dbReference type="OMA" id="WEIKKHI"/>
<gene>
    <name evidence="4" type="ORF">CC1G_04547</name>
</gene>
<dbReference type="AlphaFoldDB" id="A8N5G9"/>
<dbReference type="Gene3D" id="3.40.50.300">
    <property type="entry name" value="P-loop containing nucleotide triphosphate hydrolases"/>
    <property type="match status" value="2"/>
</dbReference>
<feature type="domain" description="ABC transporter" evidence="3">
    <location>
        <begin position="53"/>
        <end position="208"/>
    </location>
</feature>
<dbReference type="SUPFAM" id="SSF52540">
    <property type="entry name" value="P-loop containing nucleoside triphosphate hydrolases"/>
    <property type="match status" value="2"/>
</dbReference>
<dbReference type="GeneID" id="6006552"/>
<reference evidence="4 5" key="1">
    <citation type="journal article" date="2010" name="Proc. Natl. Acad. Sci. U.S.A.">
        <title>Insights into evolution of multicellular fungi from the assembled chromosomes of the mushroom Coprinopsis cinerea (Coprinus cinereus).</title>
        <authorList>
            <person name="Stajich J.E."/>
            <person name="Wilke S.K."/>
            <person name="Ahren D."/>
            <person name="Au C.H."/>
            <person name="Birren B.W."/>
            <person name="Borodovsky M."/>
            <person name="Burns C."/>
            <person name="Canback B."/>
            <person name="Casselton L.A."/>
            <person name="Cheng C.K."/>
            <person name="Deng J."/>
            <person name="Dietrich F.S."/>
            <person name="Fargo D.C."/>
            <person name="Farman M.L."/>
            <person name="Gathman A.C."/>
            <person name="Goldberg J."/>
            <person name="Guigo R."/>
            <person name="Hoegger P.J."/>
            <person name="Hooker J.B."/>
            <person name="Huggins A."/>
            <person name="James T.Y."/>
            <person name="Kamada T."/>
            <person name="Kilaru S."/>
            <person name="Kodira C."/>
            <person name="Kues U."/>
            <person name="Kupfer D."/>
            <person name="Kwan H.S."/>
            <person name="Lomsadze A."/>
            <person name="Li W."/>
            <person name="Lilly W.W."/>
            <person name="Ma L.J."/>
            <person name="Mackey A.J."/>
            <person name="Manning G."/>
            <person name="Martin F."/>
            <person name="Muraguchi H."/>
            <person name="Natvig D.O."/>
            <person name="Palmerini H."/>
            <person name="Ramesh M.A."/>
            <person name="Rehmeyer C.J."/>
            <person name="Roe B.A."/>
            <person name="Shenoy N."/>
            <person name="Stanke M."/>
            <person name="Ter-Hovhannisyan V."/>
            <person name="Tunlid A."/>
            <person name="Velagapudi R."/>
            <person name="Vision T.J."/>
            <person name="Zeng Q."/>
            <person name="Zolan M.E."/>
            <person name="Pukkila P.J."/>
        </authorList>
    </citation>
    <scope>NUCLEOTIDE SEQUENCE [LARGE SCALE GENOMIC DNA]</scope>
    <source>
        <strain evidence="5">Okayama-7 / 130 / ATCC MYA-4618 / FGSC 9003</strain>
    </source>
</reference>
<dbReference type="STRING" id="240176.A8N5G9"/>
<dbReference type="HOGENOM" id="CLU_000604_45_3_1"/>
<comment type="caution">
    <text evidence="4">The sequence shown here is derived from an EMBL/GenBank/DDBJ whole genome shotgun (WGS) entry which is preliminary data.</text>
</comment>
<dbReference type="Pfam" id="PF00005">
    <property type="entry name" value="ABC_tran"/>
    <property type="match status" value="1"/>
</dbReference>
<comment type="similarity">
    <text evidence="1">Belongs to the ABC transporter superfamily.</text>
</comment>
<dbReference type="eggNOG" id="KOG0927">
    <property type="taxonomic scope" value="Eukaryota"/>
</dbReference>
<dbReference type="FunCoup" id="A8N5G9">
    <property type="interactions" value="76"/>
</dbReference>
<keyword evidence="2" id="KW-0813">Transport</keyword>
<dbReference type="RefSeq" id="XP_001830114.2">
    <property type="nucleotide sequence ID" value="XM_001830062.2"/>
</dbReference>
<dbReference type="OrthoDB" id="10255969at2759"/>
<dbReference type="PANTHER" id="PTHR43117">
    <property type="entry name" value="OSMOPROTECTANT IMPORT ATP-BINDING PROTEIN OSMV"/>
    <property type="match status" value="1"/>
</dbReference>
<accession>A8N5G9</accession>
<dbReference type="VEuPathDB" id="FungiDB:CC1G_04547"/>
<dbReference type="GO" id="GO:0005524">
    <property type="term" value="F:ATP binding"/>
    <property type="evidence" value="ECO:0007669"/>
    <property type="project" value="InterPro"/>
</dbReference>
<evidence type="ECO:0000313" key="4">
    <source>
        <dbReference type="EMBL" id="EAU91779.2"/>
    </source>
</evidence>
<dbReference type="PANTHER" id="PTHR43117:SF4">
    <property type="entry name" value="OSMOPROTECTANT IMPORT ATP-BINDING PROTEIN OSMV"/>
    <property type="match status" value="1"/>
</dbReference>